<comment type="caution">
    <text evidence="2">The sequence shown here is derived from an EMBL/GenBank/DDBJ whole genome shotgun (WGS) entry which is preliminary data.</text>
</comment>
<proteinExistence type="predicted"/>
<dbReference type="Proteomes" id="UP000708208">
    <property type="component" value="Unassembled WGS sequence"/>
</dbReference>
<protein>
    <submittedName>
        <fullName evidence="2">Uncharacterized protein</fullName>
    </submittedName>
</protein>
<accession>A0A8J2K2P3</accession>
<feature type="compositionally biased region" description="Polar residues" evidence="1">
    <location>
        <begin position="1"/>
        <end position="10"/>
    </location>
</feature>
<feature type="compositionally biased region" description="Basic and acidic residues" evidence="1">
    <location>
        <begin position="90"/>
        <end position="105"/>
    </location>
</feature>
<name>A0A8J2K2P3_9HEXA</name>
<feature type="compositionally biased region" description="Low complexity" evidence="1">
    <location>
        <begin position="20"/>
        <end position="30"/>
    </location>
</feature>
<feature type="region of interest" description="Disordered" evidence="1">
    <location>
        <begin position="1"/>
        <end position="122"/>
    </location>
</feature>
<sequence length="397" mass="44809">MHHCITMSSKPQRDSPISLKSTPSNSTIKSSKSKKNLPRPTIGYSSPASKETESFSNKSKAGSSKKTRVEPQDLPRASQIWAPIQLKAPNKTEKNTGKKNGEKSKGSKNQSTNKKDPSPIVPAEIKTDSRLYRYSCYRHFPDPKVTKIIQKTPKNTFDYINSFFKMLHISSGYHDMFVSRGDTSKTIVVCNLIRCPEDDYKGDFTAEEIIRVVNLPEDAVEYDLRTMFPTSHRVSMELRDDEYRADVHFKTPQLADEAEHMNFLINVGRLKLAWVRKDQLYLSDLPNDIEGPIIAQRFPGSTFLKFIIKDTGQKIAVLKFKTHDDADNAYEESQLVHLNRHHLAWSKHTPSIISKIVDEDGSDGSASPEPRLSDNESMMAVSIASTQPIHNVLNSVT</sequence>
<reference evidence="2" key="1">
    <citation type="submission" date="2021-06" db="EMBL/GenBank/DDBJ databases">
        <authorList>
            <person name="Hodson N. C."/>
            <person name="Mongue J. A."/>
            <person name="Jaron S. K."/>
        </authorList>
    </citation>
    <scope>NUCLEOTIDE SEQUENCE</scope>
</reference>
<dbReference type="AlphaFoldDB" id="A0A8J2K2P3"/>
<evidence type="ECO:0000256" key="1">
    <source>
        <dbReference type="SAM" id="MobiDB-lite"/>
    </source>
</evidence>
<evidence type="ECO:0000313" key="2">
    <source>
        <dbReference type="EMBL" id="CAG7726616.1"/>
    </source>
</evidence>
<dbReference type="EMBL" id="CAJVCH010137880">
    <property type="protein sequence ID" value="CAG7726616.1"/>
    <property type="molecule type" value="Genomic_DNA"/>
</dbReference>
<evidence type="ECO:0000313" key="3">
    <source>
        <dbReference type="Proteomes" id="UP000708208"/>
    </source>
</evidence>
<feature type="compositionally biased region" description="Polar residues" evidence="1">
    <location>
        <begin position="43"/>
        <end position="64"/>
    </location>
</feature>
<gene>
    <name evidence="2" type="ORF">AFUS01_LOCUS15523</name>
</gene>
<keyword evidence="3" id="KW-1185">Reference proteome</keyword>
<organism evidence="2 3">
    <name type="scientific">Allacma fusca</name>
    <dbReference type="NCBI Taxonomy" id="39272"/>
    <lineage>
        <taxon>Eukaryota</taxon>
        <taxon>Metazoa</taxon>
        <taxon>Ecdysozoa</taxon>
        <taxon>Arthropoda</taxon>
        <taxon>Hexapoda</taxon>
        <taxon>Collembola</taxon>
        <taxon>Symphypleona</taxon>
        <taxon>Sminthuridae</taxon>
        <taxon>Allacma</taxon>
    </lineage>
</organism>